<dbReference type="SUPFAM" id="SSF55874">
    <property type="entry name" value="ATPase domain of HSP90 chaperone/DNA topoisomerase II/histidine kinase"/>
    <property type="match status" value="1"/>
</dbReference>
<evidence type="ECO:0000256" key="10">
    <source>
        <dbReference type="ARBA" id="ARBA00023125"/>
    </source>
</evidence>
<dbReference type="PATRIC" id="fig|1618481.3.peg.229"/>
<dbReference type="InterPro" id="IPR013760">
    <property type="entry name" value="Topo_IIA-like_dom_sf"/>
</dbReference>
<dbReference type="InterPro" id="IPR013759">
    <property type="entry name" value="Topo_IIA_B_C"/>
</dbReference>
<dbReference type="SUPFAM" id="SSF54211">
    <property type="entry name" value="Ribosomal protein S5 domain 2-like"/>
    <property type="match status" value="1"/>
</dbReference>
<evidence type="ECO:0000256" key="8">
    <source>
        <dbReference type="ARBA" id="ARBA00022842"/>
    </source>
</evidence>
<dbReference type="InterPro" id="IPR013506">
    <property type="entry name" value="Topo_IIA_bsu_dom2"/>
</dbReference>
<keyword evidence="10" id="KW-0238">DNA-binding</keyword>
<dbReference type="Gene3D" id="3.40.50.670">
    <property type="match status" value="1"/>
</dbReference>
<keyword evidence="11" id="KW-0413">Isomerase</keyword>
<evidence type="ECO:0000256" key="2">
    <source>
        <dbReference type="ARBA" id="ARBA00001946"/>
    </source>
</evidence>
<dbReference type="PRINTS" id="PR01159">
    <property type="entry name" value="DNAGYRASEB"/>
</dbReference>
<dbReference type="InterPro" id="IPR018522">
    <property type="entry name" value="TopoIIA_CS"/>
</dbReference>
<dbReference type="FunFam" id="3.40.50.670:FF:000002">
    <property type="entry name" value="DNA gyrase subunit B"/>
    <property type="match status" value="1"/>
</dbReference>
<dbReference type="PANTHER" id="PTHR45866">
    <property type="entry name" value="DNA GYRASE/TOPOISOMERASE SUBUNIT B"/>
    <property type="match status" value="1"/>
</dbReference>
<comment type="cofactor">
    <cofactor evidence="2">
        <name>Mg(2+)</name>
        <dbReference type="ChEBI" id="CHEBI:18420"/>
    </cofactor>
</comment>
<evidence type="ECO:0000256" key="6">
    <source>
        <dbReference type="ARBA" id="ARBA00022741"/>
    </source>
</evidence>
<dbReference type="Pfam" id="PF00204">
    <property type="entry name" value="DNA_gyraseB"/>
    <property type="match status" value="1"/>
</dbReference>
<dbReference type="EMBL" id="LBTJ01000007">
    <property type="protein sequence ID" value="KKQ38610.1"/>
    <property type="molecule type" value="Genomic_DNA"/>
</dbReference>
<dbReference type="CDD" id="cd16928">
    <property type="entry name" value="HATPase_GyrB-like"/>
    <property type="match status" value="1"/>
</dbReference>
<dbReference type="PROSITE" id="PS00177">
    <property type="entry name" value="TOPOISOMERASE_II"/>
    <property type="match status" value="1"/>
</dbReference>
<dbReference type="InterPro" id="IPR003594">
    <property type="entry name" value="HATPase_dom"/>
</dbReference>
<dbReference type="GO" id="GO:0003918">
    <property type="term" value="F:DNA topoisomerase type II (double strand cut, ATP-hydrolyzing) activity"/>
    <property type="evidence" value="ECO:0007669"/>
    <property type="project" value="UniProtKB-EC"/>
</dbReference>
<dbReference type="Pfam" id="PF01751">
    <property type="entry name" value="Toprim"/>
    <property type="match status" value="1"/>
</dbReference>
<dbReference type="InterPro" id="IPR001241">
    <property type="entry name" value="Topo_IIA"/>
</dbReference>
<dbReference type="SMART" id="SM00387">
    <property type="entry name" value="HATPase_c"/>
    <property type="match status" value="1"/>
</dbReference>
<dbReference type="PROSITE" id="PS50880">
    <property type="entry name" value="TOPRIM"/>
    <property type="match status" value="1"/>
</dbReference>
<evidence type="ECO:0000256" key="7">
    <source>
        <dbReference type="ARBA" id="ARBA00022840"/>
    </source>
</evidence>
<comment type="caution">
    <text evidence="13">The sequence shown here is derived from an EMBL/GenBank/DDBJ whole genome shotgun (WGS) entry which is preliminary data.</text>
</comment>
<dbReference type="GO" id="GO:0003677">
    <property type="term" value="F:DNA binding"/>
    <property type="evidence" value="ECO:0007669"/>
    <property type="project" value="UniProtKB-KW"/>
</dbReference>
<dbReference type="AlphaFoldDB" id="A0A0G0HJ78"/>
<keyword evidence="8" id="KW-0460">Magnesium</keyword>
<dbReference type="SMART" id="SM00433">
    <property type="entry name" value="TOP2c"/>
    <property type="match status" value="1"/>
</dbReference>
<dbReference type="PRINTS" id="PR00418">
    <property type="entry name" value="TPI2FAMILY"/>
</dbReference>
<comment type="similarity">
    <text evidence="3">Belongs to the type II topoisomerase GyrB family.</text>
</comment>
<dbReference type="STRING" id="1618481.US54_C0007G0030"/>
<dbReference type="CDD" id="cd00822">
    <property type="entry name" value="TopoII_Trans_DNA_gyrase"/>
    <property type="match status" value="1"/>
</dbReference>
<evidence type="ECO:0000256" key="4">
    <source>
        <dbReference type="ARBA" id="ARBA00012895"/>
    </source>
</evidence>
<feature type="domain" description="Toprim" evidence="12">
    <location>
        <begin position="428"/>
        <end position="542"/>
    </location>
</feature>
<evidence type="ECO:0000256" key="3">
    <source>
        <dbReference type="ARBA" id="ARBA00010708"/>
    </source>
</evidence>
<dbReference type="NCBIfam" id="NF004189">
    <property type="entry name" value="PRK05644.1"/>
    <property type="match status" value="1"/>
</dbReference>
<accession>A0A0G0HJ78</accession>
<dbReference type="SUPFAM" id="SSF56719">
    <property type="entry name" value="Type II DNA topoisomerase"/>
    <property type="match status" value="1"/>
</dbReference>
<keyword evidence="6" id="KW-0547">Nucleotide-binding</keyword>
<dbReference type="GO" id="GO:0006265">
    <property type="term" value="P:DNA topological change"/>
    <property type="evidence" value="ECO:0007669"/>
    <property type="project" value="InterPro"/>
</dbReference>
<evidence type="ECO:0000256" key="5">
    <source>
        <dbReference type="ARBA" id="ARBA00022723"/>
    </source>
</evidence>
<evidence type="ECO:0000313" key="14">
    <source>
        <dbReference type="Proteomes" id="UP000034471"/>
    </source>
</evidence>
<proteinExistence type="inferred from homology"/>
<dbReference type="InterPro" id="IPR036890">
    <property type="entry name" value="HATPase_C_sf"/>
</dbReference>
<reference evidence="13 14" key="1">
    <citation type="journal article" date="2015" name="Nature">
        <title>rRNA introns, odd ribosomes, and small enigmatic genomes across a large radiation of phyla.</title>
        <authorList>
            <person name="Brown C.T."/>
            <person name="Hug L.A."/>
            <person name="Thomas B.C."/>
            <person name="Sharon I."/>
            <person name="Castelle C.J."/>
            <person name="Singh A."/>
            <person name="Wilkins M.J."/>
            <person name="Williams K.H."/>
            <person name="Banfield J.F."/>
        </authorList>
    </citation>
    <scope>NUCLEOTIDE SEQUENCE [LARGE SCALE GENOMIC DNA]</scope>
</reference>
<dbReference type="Proteomes" id="UP000034471">
    <property type="component" value="Unassembled WGS sequence"/>
</dbReference>
<evidence type="ECO:0000256" key="1">
    <source>
        <dbReference type="ARBA" id="ARBA00000185"/>
    </source>
</evidence>
<dbReference type="InterPro" id="IPR000565">
    <property type="entry name" value="Topo_IIA_B"/>
</dbReference>
<evidence type="ECO:0000256" key="11">
    <source>
        <dbReference type="ARBA" id="ARBA00023235"/>
    </source>
</evidence>
<comment type="catalytic activity">
    <reaction evidence="1">
        <text>ATP-dependent breakage, passage and rejoining of double-stranded DNA.</text>
        <dbReference type="EC" id="5.6.2.2"/>
    </reaction>
</comment>
<dbReference type="EC" id="5.6.2.2" evidence="4"/>
<evidence type="ECO:0000259" key="12">
    <source>
        <dbReference type="PROSITE" id="PS50880"/>
    </source>
</evidence>
<dbReference type="Gene3D" id="3.30.565.10">
    <property type="entry name" value="Histidine kinase-like ATPase, C-terminal domain"/>
    <property type="match status" value="1"/>
</dbReference>
<dbReference type="Pfam" id="PF00986">
    <property type="entry name" value="DNA_gyraseB_C"/>
    <property type="match status" value="1"/>
</dbReference>
<evidence type="ECO:0000256" key="9">
    <source>
        <dbReference type="ARBA" id="ARBA00023029"/>
    </source>
</evidence>
<name>A0A0G0HJ78_9BACT</name>
<protein>
    <recommendedName>
        <fullName evidence="4">DNA topoisomerase (ATP-hydrolyzing)</fullName>
        <ecNumber evidence="4">5.6.2.2</ecNumber>
    </recommendedName>
</protein>
<keyword evidence="5" id="KW-0479">Metal-binding</keyword>
<dbReference type="PANTHER" id="PTHR45866:SF1">
    <property type="entry name" value="DNA GYRASE SUBUNIT B, MITOCHONDRIAL"/>
    <property type="match status" value="1"/>
</dbReference>
<keyword evidence="9" id="KW-0799">Topoisomerase</keyword>
<dbReference type="InterPro" id="IPR014721">
    <property type="entry name" value="Ribsml_uS5_D2-typ_fold_subgr"/>
</dbReference>
<sequence>MATKGQANDYGVDSIVILEGLDPVRKRPGMYIGTTSQEGVNHTINEIVDNGIDEALAGYADTIRIVLEENGYMTVYDNGRGIPVDVIPKYKKSALELVMTMLHAGGKFGQGAYKISGGLHGVGASVVNALSEHLIAEVKRDGQIHCQEYVRGVPKLDVRAVSTSMLNIPFESGTAISFLPDYKIFKETIKINYLKFKKQIKEKAYLIPKVMFYIENRKEHDKTAYYFEGGIQSLLQDMNKGKKTIHSPIYMKDVDGDIEIEVAIQFNDSLIENVHTFVNVINTTEGGTHLTGFRSALTKAINTYSSKILSGKDFKENFSGNDIKEGLSAVVYVKMPSTNLQFEGQTKSKLGNSEVQSAVQTKVNAYLDMYFEENPRDGREIIGKILLAQRARFAAKAAKDAVLRKGALEGSALPGKLADCQEKDPTKSEIFIVEGDSAGGSAKSGRNRKFQAILPLFGKILNTERYRLDRVITSDKFKDLIVALGSGIGEQFEIKNARYHKIIIMTDADIDGSHIKTLYLTFFFRHLTPLVEGGMVYVAVPPLFKASRGKNKIYLFTDEDLKKFTSEHNNEAWNIQRFKGLGEMNSDELWETTMNPDTRILKQVTVDDMEEADETFTMLMGEDVPPRKKFITTHARLAELDV</sequence>
<dbReference type="GO" id="GO:0005524">
    <property type="term" value="F:ATP binding"/>
    <property type="evidence" value="ECO:0007669"/>
    <property type="project" value="UniProtKB-KW"/>
</dbReference>
<organism evidence="13 14">
    <name type="scientific">Candidatus Roizmanbacteria bacterium GW2011_GWA2_37_7</name>
    <dbReference type="NCBI Taxonomy" id="1618481"/>
    <lineage>
        <taxon>Bacteria</taxon>
        <taxon>Candidatus Roizmaniibacteriota</taxon>
    </lineage>
</organism>
<keyword evidence="7" id="KW-0067">ATP-binding</keyword>
<dbReference type="Gene3D" id="3.30.230.10">
    <property type="match status" value="1"/>
</dbReference>
<dbReference type="InterPro" id="IPR006171">
    <property type="entry name" value="TOPRIM_dom"/>
</dbReference>
<gene>
    <name evidence="13" type="ORF">US54_C0007G0030</name>
</gene>
<dbReference type="InterPro" id="IPR020568">
    <property type="entry name" value="Ribosomal_Su5_D2-typ_SF"/>
</dbReference>
<evidence type="ECO:0000313" key="13">
    <source>
        <dbReference type="EMBL" id="KKQ38610.1"/>
    </source>
</evidence>
<dbReference type="GO" id="GO:0046872">
    <property type="term" value="F:metal ion binding"/>
    <property type="evidence" value="ECO:0007669"/>
    <property type="project" value="UniProtKB-KW"/>
</dbReference>
<dbReference type="InterPro" id="IPR002288">
    <property type="entry name" value="DNA_gyrase_B_C"/>
</dbReference>
<dbReference type="Pfam" id="PF02518">
    <property type="entry name" value="HATPase_c"/>
    <property type="match status" value="1"/>
</dbReference>